<dbReference type="InterPro" id="IPR032710">
    <property type="entry name" value="NTF2-like_dom_sf"/>
</dbReference>
<name>A0AA86MYE8_9BACT</name>
<keyword evidence="1" id="KW-0732">Signal</keyword>
<dbReference type="RefSeq" id="WP_289268306.1">
    <property type="nucleotide sequence ID" value="NZ_OX365700.1"/>
</dbReference>
<proteinExistence type="predicted"/>
<feature type="chain" id="PRO_5041704887" description="DUF4440 domain-containing protein" evidence="1">
    <location>
        <begin position="23"/>
        <end position="166"/>
    </location>
</feature>
<evidence type="ECO:0000313" key="2">
    <source>
        <dbReference type="EMBL" id="CAI4031384.1"/>
    </source>
</evidence>
<evidence type="ECO:0008006" key="4">
    <source>
        <dbReference type="Google" id="ProtNLM"/>
    </source>
</evidence>
<keyword evidence="3" id="KW-1185">Reference proteome</keyword>
<evidence type="ECO:0000256" key="1">
    <source>
        <dbReference type="SAM" id="SignalP"/>
    </source>
</evidence>
<evidence type="ECO:0000313" key="3">
    <source>
        <dbReference type="Proteomes" id="UP001179121"/>
    </source>
</evidence>
<dbReference type="SUPFAM" id="SSF54427">
    <property type="entry name" value="NTF2-like"/>
    <property type="match status" value="1"/>
</dbReference>
<sequence length="166" mass="17965">MKRMHMSAITVLALAAGAVASAQEAGKGAVQDAKAAEVVKKLEQEWVDAYVKRDAAVITGKSIFKGKVKDQDVSGEYRFADVLVKRGDRWQAIAGQVTRIAKPSACSAKKWPNPFVAPQLRFVYSYILQESGKIRIGIGSISINQDPARSVIGLNGVHHRHLLGIA</sequence>
<dbReference type="Proteomes" id="UP001179121">
    <property type="component" value="Chromosome"/>
</dbReference>
<accession>A0AA86MYE8</accession>
<dbReference type="Gene3D" id="3.10.450.50">
    <property type="match status" value="1"/>
</dbReference>
<protein>
    <recommendedName>
        <fullName evidence="4">DUF4440 domain-containing protein</fullName>
    </recommendedName>
</protein>
<gene>
    <name evidence="2" type="ORF">DNFV4_01809</name>
</gene>
<feature type="signal peptide" evidence="1">
    <location>
        <begin position="1"/>
        <end position="22"/>
    </location>
</feature>
<dbReference type="EMBL" id="OX365700">
    <property type="protein sequence ID" value="CAI4031384.1"/>
    <property type="molecule type" value="Genomic_DNA"/>
</dbReference>
<organism evidence="2 3">
    <name type="scientific">Nitrospira tepida</name>
    <dbReference type="NCBI Taxonomy" id="2973512"/>
    <lineage>
        <taxon>Bacteria</taxon>
        <taxon>Pseudomonadati</taxon>
        <taxon>Nitrospirota</taxon>
        <taxon>Nitrospiria</taxon>
        <taxon>Nitrospirales</taxon>
        <taxon>Nitrospiraceae</taxon>
        <taxon>Nitrospira</taxon>
    </lineage>
</organism>
<dbReference type="AlphaFoldDB" id="A0AA86MYE8"/>
<reference evidence="2" key="1">
    <citation type="submission" date="2022-10" db="EMBL/GenBank/DDBJ databases">
        <authorList>
            <person name="Koch H."/>
        </authorList>
    </citation>
    <scope>NUCLEOTIDE SEQUENCE</scope>
    <source>
        <strain evidence="2">DNF</strain>
    </source>
</reference>
<dbReference type="KEGG" id="nti:DNFV4_01809"/>